<dbReference type="Proteomes" id="UP000324705">
    <property type="component" value="Chromosome 2B"/>
</dbReference>
<evidence type="ECO:0000313" key="6">
    <source>
        <dbReference type="Proteomes" id="UP000324705"/>
    </source>
</evidence>
<evidence type="ECO:0000313" key="5">
    <source>
        <dbReference type="EMBL" id="VAH47507.1"/>
    </source>
</evidence>
<dbReference type="InterPro" id="IPR013083">
    <property type="entry name" value="Znf_RING/FYVE/PHD"/>
</dbReference>
<dbReference type="Pfam" id="PF13920">
    <property type="entry name" value="zf-C3HC4_3"/>
    <property type="match status" value="1"/>
</dbReference>
<accession>A0A9R1RN71</accession>
<dbReference type="AlphaFoldDB" id="A0A9R1RN71"/>
<keyword evidence="6" id="KW-1185">Reference proteome</keyword>
<evidence type="ECO:0000256" key="4">
    <source>
        <dbReference type="SAM" id="Coils"/>
    </source>
</evidence>
<dbReference type="PANTHER" id="PTHR42647:SF64">
    <property type="entry name" value="RING-TYPE DOMAIN-CONTAINING PROTEIN"/>
    <property type="match status" value="1"/>
</dbReference>
<protein>
    <recommendedName>
        <fullName evidence="7">RING-type domain-containing protein</fullName>
    </recommendedName>
</protein>
<evidence type="ECO:0008006" key="7">
    <source>
        <dbReference type="Google" id="ProtNLM"/>
    </source>
</evidence>
<feature type="coiled-coil region" evidence="4">
    <location>
        <begin position="157"/>
        <end position="184"/>
    </location>
</feature>
<name>A0A9R1RN71_TRITD</name>
<reference evidence="5 6" key="1">
    <citation type="submission" date="2017-09" db="EMBL/GenBank/DDBJ databases">
        <authorList>
            <consortium name="International Durum Wheat Genome Sequencing Consortium (IDWGSC)"/>
            <person name="Milanesi L."/>
        </authorList>
    </citation>
    <scope>NUCLEOTIDE SEQUENCE [LARGE SCALE GENOMIC DNA]</scope>
    <source>
        <strain evidence="6">cv. Svevo</strain>
    </source>
</reference>
<dbReference type="Gramene" id="TRITD2Bv1G145270.2">
    <property type="protein sequence ID" value="TRITD2Bv1G145270.2"/>
    <property type="gene ID" value="TRITD2Bv1G145270"/>
</dbReference>
<dbReference type="GO" id="GO:0008270">
    <property type="term" value="F:zinc ion binding"/>
    <property type="evidence" value="ECO:0007669"/>
    <property type="project" value="UniProtKB-KW"/>
</dbReference>
<dbReference type="PIRSF" id="PIRSF036836">
    <property type="entry name" value="RNase_bind_SBP1"/>
    <property type="match status" value="1"/>
</dbReference>
<organism evidence="5 6">
    <name type="scientific">Triticum turgidum subsp. durum</name>
    <name type="common">Durum wheat</name>
    <name type="synonym">Triticum durum</name>
    <dbReference type="NCBI Taxonomy" id="4567"/>
    <lineage>
        <taxon>Eukaryota</taxon>
        <taxon>Viridiplantae</taxon>
        <taxon>Streptophyta</taxon>
        <taxon>Embryophyta</taxon>
        <taxon>Tracheophyta</taxon>
        <taxon>Spermatophyta</taxon>
        <taxon>Magnoliopsida</taxon>
        <taxon>Liliopsida</taxon>
        <taxon>Poales</taxon>
        <taxon>Poaceae</taxon>
        <taxon>BOP clade</taxon>
        <taxon>Pooideae</taxon>
        <taxon>Triticodae</taxon>
        <taxon>Triticeae</taxon>
        <taxon>Triticinae</taxon>
        <taxon>Triticum</taxon>
    </lineage>
</organism>
<keyword evidence="1" id="KW-0479">Metal-binding</keyword>
<dbReference type="PANTHER" id="PTHR42647">
    <property type="entry name" value="SBP (S-RIBONUCLEASE BINDING PROTEIN) FAMILY PROTEIN"/>
    <property type="match status" value="1"/>
</dbReference>
<keyword evidence="3" id="KW-0862">Zinc</keyword>
<evidence type="ECO:0000256" key="2">
    <source>
        <dbReference type="ARBA" id="ARBA00022771"/>
    </source>
</evidence>
<evidence type="ECO:0000256" key="3">
    <source>
        <dbReference type="ARBA" id="ARBA00022833"/>
    </source>
</evidence>
<keyword evidence="2" id="KW-0863">Zinc-finger</keyword>
<proteinExistence type="predicted"/>
<gene>
    <name evidence="5" type="ORF">TRITD_2Bv1G145270</name>
</gene>
<dbReference type="CDD" id="cd16649">
    <property type="entry name" value="mRING-HC-C3HC5_CGRF1-like"/>
    <property type="match status" value="1"/>
</dbReference>
<dbReference type="Gene3D" id="3.30.40.10">
    <property type="entry name" value="Zinc/RING finger domain, C3HC4 (zinc finger)"/>
    <property type="match status" value="1"/>
</dbReference>
<dbReference type="EMBL" id="LT934114">
    <property type="protein sequence ID" value="VAH47507.1"/>
    <property type="molecule type" value="Genomic_DNA"/>
</dbReference>
<evidence type="ECO:0000256" key="1">
    <source>
        <dbReference type="ARBA" id="ARBA00022723"/>
    </source>
</evidence>
<keyword evidence="4" id="KW-0175">Coiled coil</keyword>
<sequence length="301" mass="31384">MAVQARFLSHAFPHDLNAYRSMDAAAPGNSQFLDEHAGCAPAVPCIGNNTVLSDLPRSELTCNDNYGFAPRKRARMAGDEPAGLADLARQRLVLQQAAAMHGLMLPCDAQSRAVGSGAASTSGRVANAAGLNTLLYNQGVEMDALIRLETERIRAGLQAVEAELERARYRNGELEERLRQMTAEGQAWLGVAKSHEAVAAGLRATLDQLLQPPCAVAGAGEGDADDAQSCCFETPAGDNADDAASKAVTAAPSCKACGQGDACVLLLPCRHLSLCGACEPSVDTCPVCAATKNASLHVLLS</sequence>
<dbReference type="GO" id="GO:0004842">
    <property type="term" value="F:ubiquitin-protein transferase activity"/>
    <property type="evidence" value="ECO:0007669"/>
    <property type="project" value="TreeGrafter"/>
</dbReference>
<dbReference type="FunFam" id="3.30.40.10:FF:000633">
    <property type="entry name" value="Putative BOI-related E3 ubiquitin-protein ligase 2"/>
    <property type="match status" value="1"/>
</dbReference>